<dbReference type="CDD" id="cd10017">
    <property type="entry name" value="B3_DNA"/>
    <property type="match status" value="2"/>
</dbReference>
<dbReference type="GO" id="GO:0005634">
    <property type="term" value="C:nucleus"/>
    <property type="evidence" value="ECO:0007669"/>
    <property type="project" value="UniProtKB-SubCell"/>
</dbReference>
<reference evidence="8 9" key="1">
    <citation type="journal article" date="2019" name="Sci. Rep.">
        <title>A high-quality genome of Eragrostis curvula grass provides insights into Poaceae evolution and supports new strategies to enhance forage quality.</title>
        <authorList>
            <person name="Carballo J."/>
            <person name="Santos B.A.C.M."/>
            <person name="Zappacosta D."/>
            <person name="Garbus I."/>
            <person name="Selva J.P."/>
            <person name="Gallo C.A."/>
            <person name="Diaz A."/>
            <person name="Albertini E."/>
            <person name="Caccamo M."/>
            <person name="Echenique V."/>
        </authorList>
    </citation>
    <scope>NUCLEOTIDE SEQUENCE [LARGE SCALE GENOMIC DNA]</scope>
    <source>
        <strain evidence="9">cv. Victoria</strain>
        <tissue evidence="8">Leaf</tissue>
    </source>
</reference>
<comment type="subcellular location">
    <subcellularLocation>
        <location evidence="1">Nucleus</location>
    </subcellularLocation>
</comment>
<evidence type="ECO:0000313" key="8">
    <source>
        <dbReference type="EMBL" id="TVU49363.1"/>
    </source>
</evidence>
<evidence type="ECO:0000256" key="5">
    <source>
        <dbReference type="ARBA" id="ARBA00023242"/>
    </source>
</evidence>
<comment type="caution">
    <text evidence="8">The sequence shown here is derived from an EMBL/GenBank/DDBJ whole genome shotgun (WGS) entry which is preliminary data.</text>
</comment>
<keyword evidence="4" id="KW-0804">Transcription</keyword>
<dbReference type="Pfam" id="PF02362">
    <property type="entry name" value="B3"/>
    <property type="match status" value="2"/>
</dbReference>
<dbReference type="SMART" id="SM01019">
    <property type="entry name" value="B3"/>
    <property type="match status" value="2"/>
</dbReference>
<name>A0A5J9WMN5_9POAL</name>
<feature type="domain" description="TF-B3" evidence="7">
    <location>
        <begin position="309"/>
        <end position="406"/>
    </location>
</feature>
<dbReference type="OrthoDB" id="676203at2759"/>
<keyword evidence="9" id="KW-1185">Reference proteome</keyword>
<sequence length="415" mass="47431">MADLGAAAAVDDEADLEAAPSQDPAAPAPSGLLHGVTPIFSVPNALQDESDFEAKTILVKRSHLSSSLVYEQPMVEKGCESCRKWQEHYYWKHMDVSKIRFFKLMTGDFTRGFSIPEKFVKNFKITKQVDLQAPSGETWRMGVEKHDDELYLMSGWEDFVKAQELQENDLLIFTCSGNSSFDVLIFEASGCVKVSSLLGPNMCKHFNSMAGRQVEHYSLSDSDGTSMPSRLVRSLDNASTSKESSGRELDSPNSSSRHVNHETMEEEDSDDIYSGSMYYYSRVANRLTDDHKKQILSLAPIGTYNPAFVTVLQKSHCRQRNNNLTIPMKFTDHLEAKSHDIILRRPKRKEKWSVKYYYTQSNRYFKHFKFFNFVRENKIREGGICVFELMKRARRVSMTVHVIRMKVDGRFALMG</sequence>
<dbReference type="Proteomes" id="UP000324897">
    <property type="component" value="Chromosome 6"/>
</dbReference>
<evidence type="ECO:0000256" key="4">
    <source>
        <dbReference type="ARBA" id="ARBA00023163"/>
    </source>
</evidence>
<keyword evidence="5" id="KW-0539">Nucleus</keyword>
<gene>
    <name evidence="8" type="ORF">EJB05_00671</name>
</gene>
<dbReference type="SUPFAM" id="SSF101936">
    <property type="entry name" value="DNA-binding pseudobarrel domain"/>
    <property type="match status" value="2"/>
</dbReference>
<dbReference type="PANTHER" id="PTHR31391">
    <property type="entry name" value="B3 DOMAIN-CONTAINING PROTEIN OS11G0197600-RELATED"/>
    <property type="match status" value="1"/>
</dbReference>
<evidence type="ECO:0000256" key="2">
    <source>
        <dbReference type="ARBA" id="ARBA00023015"/>
    </source>
</evidence>
<feature type="compositionally biased region" description="Low complexity" evidence="6">
    <location>
        <begin position="17"/>
        <end position="28"/>
    </location>
</feature>
<dbReference type="GO" id="GO:0003677">
    <property type="term" value="F:DNA binding"/>
    <property type="evidence" value="ECO:0007669"/>
    <property type="project" value="UniProtKB-KW"/>
</dbReference>
<feature type="region of interest" description="Disordered" evidence="6">
    <location>
        <begin position="217"/>
        <end position="269"/>
    </location>
</feature>
<dbReference type="Gene3D" id="2.40.330.10">
    <property type="entry name" value="DNA-binding pseudobarrel domain"/>
    <property type="match status" value="2"/>
</dbReference>
<dbReference type="InterPro" id="IPR015300">
    <property type="entry name" value="DNA-bd_pseudobarrel_sf"/>
</dbReference>
<feature type="region of interest" description="Disordered" evidence="6">
    <location>
        <begin position="1"/>
        <end position="28"/>
    </location>
</feature>
<evidence type="ECO:0000256" key="1">
    <source>
        <dbReference type="ARBA" id="ARBA00004123"/>
    </source>
</evidence>
<keyword evidence="2" id="KW-0805">Transcription regulation</keyword>
<dbReference type="EMBL" id="RWGY01000002">
    <property type="protein sequence ID" value="TVU49363.1"/>
    <property type="molecule type" value="Genomic_DNA"/>
</dbReference>
<evidence type="ECO:0000313" key="9">
    <source>
        <dbReference type="Proteomes" id="UP000324897"/>
    </source>
</evidence>
<evidence type="ECO:0000256" key="6">
    <source>
        <dbReference type="SAM" id="MobiDB-lite"/>
    </source>
</evidence>
<dbReference type="Gramene" id="TVU49363">
    <property type="protein sequence ID" value="TVU49363"/>
    <property type="gene ID" value="EJB05_00671"/>
</dbReference>
<organism evidence="8 9">
    <name type="scientific">Eragrostis curvula</name>
    <name type="common">weeping love grass</name>
    <dbReference type="NCBI Taxonomy" id="38414"/>
    <lineage>
        <taxon>Eukaryota</taxon>
        <taxon>Viridiplantae</taxon>
        <taxon>Streptophyta</taxon>
        <taxon>Embryophyta</taxon>
        <taxon>Tracheophyta</taxon>
        <taxon>Spermatophyta</taxon>
        <taxon>Magnoliopsida</taxon>
        <taxon>Liliopsida</taxon>
        <taxon>Poales</taxon>
        <taxon>Poaceae</taxon>
        <taxon>PACMAD clade</taxon>
        <taxon>Chloridoideae</taxon>
        <taxon>Eragrostideae</taxon>
        <taxon>Eragrostidinae</taxon>
        <taxon>Eragrostis</taxon>
    </lineage>
</organism>
<evidence type="ECO:0000259" key="7">
    <source>
        <dbReference type="PROSITE" id="PS50863"/>
    </source>
</evidence>
<feature type="non-terminal residue" evidence="8">
    <location>
        <position position="1"/>
    </location>
</feature>
<feature type="compositionally biased region" description="Polar residues" evidence="6">
    <location>
        <begin position="219"/>
        <end position="228"/>
    </location>
</feature>
<dbReference type="AlphaFoldDB" id="A0A5J9WMN5"/>
<dbReference type="PANTHER" id="PTHR31391:SF70">
    <property type="entry name" value="B3 DOMAIN-CONTAINING PROTEIN OS03G0622200"/>
    <property type="match status" value="1"/>
</dbReference>
<dbReference type="InterPro" id="IPR003340">
    <property type="entry name" value="B3_DNA-bd"/>
</dbReference>
<dbReference type="InterPro" id="IPR044837">
    <property type="entry name" value="REM16-like"/>
</dbReference>
<proteinExistence type="predicted"/>
<keyword evidence="3" id="KW-0238">DNA-binding</keyword>
<dbReference type="PROSITE" id="PS50863">
    <property type="entry name" value="B3"/>
    <property type="match status" value="2"/>
</dbReference>
<accession>A0A5J9WMN5</accession>
<feature type="domain" description="TF-B3" evidence="7">
    <location>
        <begin position="98"/>
        <end position="189"/>
    </location>
</feature>
<protein>
    <recommendedName>
        <fullName evidence="7">TF-B3 domain-containing protein</fullName>
    </recommendedName>
</protein>
<evidence type="ECO:0000256" key="3">
    <source>
        <dbReference type="ARBA" id="ARBA00023125"/>
    </source>
</evidence>